<proteinExistence type="predicted"/>
<dbReference type="Gene3D" id="2.70.130.10">
    <property type="entry name" value="Mannose-6-phosphate receptor binding domain"/>
    <property type="match status" value="1"/>
</dbReference>
<protein>
    <recommendedName>
        <fullName evidence="3">Protein OS9-like domain-containing protein</fullName>
    </recommendedName>
</protein>
<reference evidence="4 5" key="1">
    <citation type="journal article" date="2007" name="Science">
        <title>Sea anemone genome reveals ancestral eumetazoan gene repertoire and genomic organization.</title>
        <authorList>
            <person name="Putnam N.H."/>
            <person name="Srivastava M."/>
            <person name="Hellsten U."/>
            <person name="Dirks B."/>
            <person name="Chapman J."/>
            <person name="Salamov A."/>
            <person name="Terry A."/>
            <person name="Shapiro H."/>
            <person name="Lindquist E."/>
            <person name="Kapitonov V.V."/>
            <person name="Jurka J."/>
            <person name="Genikhovich G."/>
            <person name="Grigoriev I.V."/>
            <person name="Lucas S.M."/>
            <person name="Steele R.E."/>
            <person name="Finnerty J.R."/>
            <person name="Technau U."/>
            <person name="Martindale M.Q."/>
            <person name="Rokhsar D.S."/>
        </authorList>
    </citation>
    <scope>NUCLEOTIDE SEQUENCE [LARGE SCALE GENOMIC DNA]</scope>
    <source>
        <strain evidence="5">CH2 X CH6</strain>
    </source>
</reference>
<dbReference type="AlphaFoldDB" id="A7T5Q9"/>
<feature type="domain" description="Protein OS9-like" evidence="3">
    <location>
        <begin position="2"/>
        <end position="53"/>
    </location>
</feature>
<feature type="compositionally biased region" description="Basic and acidic residues" evidence="2">
    <location>
        <begin position="266"/>
        <end position="289"/>
    </location>
</feature>
<dbReference type="STRING" id="45351.A7T5Q9"/>
<evidence type="ECO:0000313" key="5">
    <source>
        <dbReference type="Proteomes" id="UP000001593"/>
    </source>
</evidence>
<dbReference type="InterPro" id="IPR045149">
    <property type="entry name" value="OS-9-like"/>
</dbReference>
<feature type="compositionally biased region" description="Basic and acidic residues" evidence="2">
    <location>
        <begin position="111"/>
        <end position="124"/>
    </location>
</feature>
<dbReference type="Pfam" id="PF07915">
    <property type="entry name" value="PRKCSH"/>
    <property type="match status" value="1"/>
</dbReference>
<organism evidence="4 5">
    <name type="scientific">Nematostella vectensis</name>
    <name type="common">Starlet sea anemone</name>
    <dbReference type="NCBI Taxonomy" id="45351"/>
    <lineage>
        <taxon>Eukaryota</taxon>
        <taxon>Metazoa</taxon>
        <taxon>Cnidaria</taxon>
        <taxon>Anthozoa</taxon>
        <taxon>Hexacorallia</taxon>
        <taxon>Actiniaria</taxon>
        <taxon>Edwardsiidae</taxon>
        <taxon>Nematostella</taxon>
    </lineage>
</organism>
<evidence type="ECO:0000259" key="3">
    <source>
        <dbReference type="Pfam" id="PF07915"/>
    </source>
</evidence>
<feature type="compositionally biased region" description="Basic and acidic residues" evidence="2">
    <location>
        <begin position="246"/>
        <end position="258"/>
    </location>
</feature>
<dbReference type="OMA" id="PESCRYI"/>
<feature type="compositionally biased region" description="Basic and acidic residues" evidence="2">
    <location>
        <begin position="41"/>
        <end position="50"/>
    </location>
</feature>
<feature type="coiled-coil region" evidence="1">
    <location>
        <begin position="313"/>
        <end position="384"/>
    </location>
</feature>
<dbReference type="eggNOG" id="KOG3394">
    <property type="taxonomic scope" value="Eukaryota"/>
</dbReference>
<evidence type="ECO:0000313" key="4">
    <source>
        <dbReference type="EMBL" id="EDO28702.1"/>
    </source>
</evidence>
<dbReference type="InterPro" id="IPR009011">
    <property type="entry name" value="Man6P_isomerase_rcpt-bd_dom_sf"/>
</dbReference>
<feature type="region of interest" description="Disordered" evidence="2">
    <location>
        <begin position="183"/>
        <end position="310"/>
    </location>
</feature>
<dbReference type="EMBL" id="DS471262">
    <property type="protein sequence ID" value="EDO28702.1"/>
    <property type="molecule type" value="Genomic_DNA"/>
</dbReference>
<feature type="non-terminal residue" evidence="4">
    <location>
        <position position="643"/>
    </location>
</feature>
<gene>
    <name evidence="4" type="ORF">NEMVEDRAFT_v1g222690</name>
</gene>
<keyword evidence="1" id="KW-0175">Coiled coil</keyword>
<dbReference type="PANTHER" id="PTHR15414:SF5">
    <property type="entry name" value="PROTEIN OS-9"/>
    <property type="match status" value="1"/>
</dbReference>
<name>A7T5Q9_NEMVE</name>
<dbReference type="GO" id="GO:0030970">
    <property type="term" value="P:retrograde protein transport, ER to cytosol"/>
    <property type="evidence" value="ECO:0000318"/>
    <property type="project" value="GO_Central"/>
</dbReference>
<dbReference type="PANTHER" id="PTHR15414">
    <property type="entry name" value="OS-9-RELATED"/>
    <property type="match status" value="1"/>
</dbReference>
<accession>A7T5Q9</accession>
<keyword evidence="5" id="KW-1185">Reference proteome</keyword>
<dbReference type="GO" id="GO:0030968">
    <property type="term" value="P:endoplasmic reticulum unfolded protein response"/>
    <property type="evidence" value="ECO:0007669"/>
    <property type="project" value="InterPro"/>
</dbReference>
<dbReference type="HOGENOM" id="CLU_022781_0_0_1"/>
<dbReference type="Proteomes" id="UP000001593">
    <property type="component" value="Unassembled WGS sequence"/>
</dbReference>
<dbReference type="InParanoid" id="A7T5Q9"/>
<feature type="compositionally biased region" description="Polar residues" evidence="2">
    <location>
        <begin position="213"/>
        <end position="229"/>
    </location>
</feature>
<feature type="region of interest" description="Disordered" evidence="2">
    <location>
        <begin position="37"/>
        <end position="165"/>
    </location>
</feature>
<evidence type="ECO:0000256" key="2">
    <source>
        <dbReference type="SAM" id="MobiDB-lite"/>
    </source>
</evidence>
<feature type="compositionally biased region" description="Basic and acidic residues" evidence="2">
    <location>
        <begin position="133"/>
        <end position="165"/>
    </location>
</feature>
<dbReference type="InterPro" id="IPR012913">
    <property type="entry name" value="OS9-like_dom"/>
</dbReference>
<sequence length="643" mass="72501">NNGWWTYEVCFGKTISQYHEEGNSLKGDRISLGLYSSQTDWSKEKVEKSKSKTTVVQRKPSPSVGSADKEKSEKMSSPGDTTVKKPEESQASPDKQSEEPPQSPGDTTVNKPEESQARPDKQSEESDDQLQSDDPKSDETKDEPSNESSKDESKDNIHEKKTLEQEWRDALAKARQNLRTVVRKQLQDMGVDPDDLEKKFKTMMSKHGLGAQKNPNEESNGPSTVNQETSEADLVKESNQNIPETQEARGAEGNEKEGPIISKASLTKEAEKAEAKPEPKSKLHVDHPDGPAIASTNSPADKSDSNPDMVGLKAALNNKLEKLAREVDDMEKDGRLKKDSRERKMLLNIKKLITGMDRQNMLLMKKEETLRRALEKHLDELSDRFNMEATMMKRFMDDIDDGLEGDDDYLKDVVERLKRAMHSFDEASRSLSTDMAAVKNLNQEIHSKLDNIIRKTEPTGDQGRKFFRLAAKANLLLRRLLQRSAQLDKEMRIIREISKEADTRRQEYLDNEVADDLIPGKELEGEAKVKMNNIVERLKNMIKDIDTGRQGKMGDPLDPLGMENIKVRVTKIKGENGQPVWSENDEDADETAIESRLRMATKRMERIVKEQLRDAGVAPAGTIATDSVSARFQIILFEGLRGK</sequence>
<evidence type="ECO:0000256" key="1">
    <source>
        <dbReference type="SAM" id="Coils"/>
    </source>
</evidence>
<dbReference type="GO" id="GO:0005788">
    <property type="term" value="C:endoplasmic reticulum lumen"/>
    <property type="evidence" value="ECO:0000318"/>
    <property type="project" value="GO_Central"/>
</dbReference>